<name>A0A835Y5H8_9CHLO</name>
<feature type="region of interest" description="Disordered" evidence="3">
    <location>
        <begin position="87"/>
        <end position="178"/>
    </location>
</feature>
<dbReference type="OrthoDB" id="29523at2759"/>
<protein>
    <recommendedName>
        <fullName evidence="4">G-patch domain-containing protein</fullName>
    </recommendedName>
</protein>
<feature type="region of interest" description="Disordered" evidence="3">
    <location>
        <begin position="330"/>
        <end position="503"/>
    </location>
</feature>
<dbReference type="SMART" id="SM00443">
    <property type="entry name" value="G_patch"/>
    <property type="match status" value="1"/>
</dbReference>
<feature type="compositionally biased region" description="Low complexity" evidence="3">
    <location>
        <begin position="269"/>
        <end position="278"/>
    </location>
</feature>
<sequence length="564" mass="59237">MATTMAPTPLFQGVDKNSAGYKLLASMGWREGDGLGAKKQGIKEHVKVKKKHDAMGVGAVENATSTRDWTTGMVSFESILANLKEVTAAKPPAADEDSSSDDEPQPPKKGKKAGKAKKAAAAGSPKKRKAPAASSGDDSGPSTSGSSSGSDSEDESAAAKRAKLASHVGRYSKRERAKFVKNYSASDLDAILGGVKKEAAQQEEEDDGGPAGGMGLPPGMAFMPIIAEVRAAPRQDEEEDSDEEAEAGGSGRAEEEGAGAKPKVKKASKASTSAPAAAPEEEWEPGKKPWWAGMFIRAGRMGSIKQELKSRSMHDGSKAKITITGFKEEDQENLYEQAQHGAAHGRQGLGRSDMPKKVAGARWCGTKTKLDDGDEVEEEAEASGSGSESESEDDDRIVVVQSKKEQEAAAAAGAGAAPAVGSVKAKSGGAADGEPATEAKPGKEGKRKRKERDAAEPEPASKPEAGKPSKKAKKGKAKEQEAAAAAPEQQPTTPASPKQPKWRKLVRQLLADAPERRLKLRRLSKQLSASHGLGGEDEALTAVLEQLRGSKKFRVCEKFVTLTE</sequence>
<dbReference type="PANTHER" id="PTHR23149:SF9">
    <property type="entry name" value="G PATCH DOMAIN-CONTAINING PROTEIN 4"/>
    <property type="match status" value="1"/>
</dbReference>
<evidence type="ECO:0000313" key="5">
    <source>
        <dbReference type="EMBL" id="KAG2496381.1"/>
    </source>
</evidence>
<reference evidence="5" key="1">
    <citation type="journal article" date="2020" name="bioRxiv">
        <title>Comparative genomics of Chlamydomonas.</title>
        <authorList>
            <person name="Craig R.J."/>
            <person name="Hasan A.R."/>
            <person name="Ness R.W."/>
            <person name="Keightley P.D."/>
        </authorList>
    </citation>
    <scope>NUCLEOTIDE SEQUENCE</scope>
    <source>
        <strain evidence="5">CCAP 11/70</strain>
    </source>
</reference>
<evidence type="ECO:0000256" key="3">
    <source>
        <dbReference type="SAM" id="MobiDB-lite"/>
    </source>
</evidence>
<feature type="region of interest" description="Disordered" evidence="3">
    <location>
        <begin position="195"/>
        <end position="289"/>
    </location>
</feature>
<evidence type="ECO:0000259" key="4">
    <source>
        <dbReference type="PROSITE" id="PS50174"/>
    </source>
</evidence>
<feature type="domain" description="G-patch" evidence="4">
    <location>
        <begin position="16"/>
        <end position="62"/>
    </location>
</feature>
<comment type="caution">
    <text evidence="5">The sequence shown here is derived from an EMBL/GenBank/DDBJ whole genome shotgun (WGS) entry which is preliminary data.</text>
</comment>
<evidence type="ECO:0000256" key="1">
    <source>
        <dbReference type="ARBA" id="ARBA00004123"/>
    </source>
</evidence>
<dbReference type="InterPro" id="IPR050656">
    <property type="entry name" value="PINX1"/>
</dbReference>
<dbReference type="GO" id="GO:0003676">
    <property type="term" value="F:nucleic acid binding"/>
    <property type="evidence" value="ECO:0007669"/>
    <property type="project" value="InterPro"/>
</dbReference>
<keyword evidence="2" id="KW-0539">Nucleus</keyword>
<proteinExistence type="predicted"/>
<dbReference type="AlphaFoldDB" id="A0A835Y5H8"/>
<feature type="compositionally biased region" description="Acidic residues" evidence="3">
    <location>
        <begin position="94"/>
        <end position="104"/>
    </location>
</feature>
<dbReference type="Pfam" id="PF01585">
    <property type="entry name" value="G-patch"/>
    <property type="match status" value="1"/>
</dbReference>
<feature type="compositionally biased region" description="Basic and acidic residues" evidence="3">
    <location>
        <begin position="451"/>
        <end position="467"/>
    </location>
</feature>
<evidence type="ECO:0000313" key="6">
    <source>
        <dbReference type="Proteomes" id="UP000612055"/>
    </source>
</evidence>
<feature type="compositionally biased region" description="Low complexity" evidence="3">
    <location>
        <begin position="131"/>
        <end position="150"/>
    </location>
</feature>
<dbReference type="InterPro" id="IPR000467">
    <property type="entry name" value="G_patch_dom"/>
</dbReference>
<accession>A0A835Y5H8</accession>
<comment type="subcellular location">
    <subcellularLocation>
        <location evidence="1">Nucleus</location>
    </subcellularLocation>
</comment>
<dbReference type="Pfam" id="PF25879">
    <property type="entry name" value="WHD_LYAR"/>
    <property type="match status" value="1"/>
</dbReference>
<feature type="compositionally biased region" description="Low complexity" evidence="3">
    <location>
        <begin position="482"/>
        <end position="496"/>
    </location>
</feature>
<evidence type="ECO:0000256" key="2">
    <source>
        <dbReference type="ARBA" id="ARBA00023242"/>
    </source>
</evidence>
<feature type="compositionally biased region" description="Acidic residues" evidence="3">
    <location>
        <begin position="372"/>
        <end position="381"/>
    </location>
</feature>
<dbReference type="PANTHER" id="PTHR23149">
    <property type="entry name" value="G PATCH DOMAIN CONTAINING PROTEIN"/>
    <property type="match status" value="1"/>
</dbReference>
<gene>
    <name evidence="5" type="ORF">HYH03_005609</name>
</gene>
<dbReference type="EMBL" id="JAEHOE010000019">
    <property type="protein sequence ID" value="KAG2496381.1"/>
    <property type="molecule type" value="Genomic_DNA"/>
</dbReference>
<feature type="compositionally biased region" description="Basic residues" evidence="3">
    <location>
        <begin position="108"/>
        <end position="118"/>
    </location>
</feature>
<feature type="compositionally biased region" description="Basic residues" evidence="3">
    <location>
        <begin position="160"/>
        <end position="171"/>
    </location>
</feature>
<feature type="compositionally biased region" description="Acidic residues" evidence="3">
    <location>
        <begin position="236"/>
        <end position="246"/>
    </location>
</feature>
<dbReference type="GO" id="GO:0005730">
    <property type="term" value="C:nucleolus"/>
    <property type="evidence" value="ECO:0007669"/>
    <property type="project" value="TreeGrafter"/>
</dbReference>
<keyword evidence="6" id="KW-1185">Reference proteome</keyword>
<dbReference type="PROSITE" id="PS50174">
    <property type="entry name" value="G_PATCH"/>
    <property type="match status" value="1"/>
</dbReference>
<dbReference type="Proteomes" id="UP000612055">
    <property type="component" value="Unassembled WGS sequence"/>
</dbReference>
<dbReference type="InterPro" id="IPR058719">
    <property type="entry name" value="WHD_LYAR"/>
</dbReference>
<organism evidence="5 6">
    <name type="scientific">Edaphochlamys debaryana</name>
    <dbReference type="NCBI Taxonomy" id="47281"/>
    <lineage>
        <taxon>Eukaryota</taxon>
        <taxon>Viridiplantae</taxon>
        <taxon>Chlorophyta</taxon>
        <taxon>core chlorophytes</taxon>
        <taxon>Chlorophyceae</taxon>
        <taxon>CS clade</taxon>
        <taxon>Chlamydomonadales</taxon>
        <taxon>Chlamydomonadales incertae sedis</taxon>
        <taxon>Edaphochlamys</taxon>
    </lineage>
</organism>
<feature type="compositionally biased region" description="Low complexity" evidence="3">
    <location>
        <begin position="408"/>
        <end position="427"/>
    </location>
</feature>